<keyword evidence="2" id="KW-1185">Reference proteome</keyword>
<name>A0AAE4B3C3_9ACTN</name>
<dbReference type="AlphaFoldDB" id="A0AAE4B3C3"/>
<reference evidence="1 2" key="1">
    <citation type="submission" date="2023-07" db="EMBL/GenBank/DDBJ databases">
        <title>Sequencing the genomes of 1000 actinobacteria strains.</title>
        <authorList>
            <person name="Klenk H.-P."/>
        </authorList>
    </citation>
    <scope>NUCLEOTIDE SEQUENCE [LARGE SCALE GENOMIC DNA]</scope>
    <source>
        <strain evidence="1 2">DSM 44709</strain>
    </source>
</reference>
<sequence length="673" mass="71659">MDLPLTVKNSEAICIDHMLPTATGAHLHTESISTRNRDTRLRTMTNLPAMDRFAYLTLGREISDALGDSTALGADRARAVLRQFLAGIPIETADRYVVRLDPEGLSLADVVTRADRLGLPIEVPRAGLRAGPPVDPHRLLGVDGGMRPAPVDGAEFVRVMPSRHRAADAYADVPPEMRELALAKPYPWARMIFGDDGVRLGLPAPLARHAYAETLRRLPRPLRPADATGAPARDLAGYGDLLAALATPGTRAFVTVTAPSGDTLTVLALHDAHGVSVLDPGTGDAALLPAAPERITLTPVEGSPDLATWLDEIRAAGPAMAARPISRTPTVHALPIGDTGRSVDVIGAPGTLSERFRSEIAAAAEGVAAPVVVVARDRKLRGPSAGQLANLEWLLFQHRQNQLAGGDAPIVVIHGEAPPGVTGLLGGYDFAMVHQPRTSGGQSLNLDNLWSARDAAGNPVAAPVRTITSDLLRKAGAVRPPLTPAGPPADERLLTFLTTPVSDVSAIRAVLDEHGSALKTLLPQIGTLGTVQQDLFAAWEAILRIEQRGDTALAGRAFDYLGAGETRHLRALAVVPSLLEKDPQTRGGALTDLIDLTRGTLDDGASRAILDAIRRGMDGAPDEELKHLIYQHSVYLPEHGRTDWIRQLRELAGQKPEQTALFEKIALYVETCP</sequence>
<dbReference type="EMBL" id="JAUSUZ010000001">
    <property type="protein sequence ID" value="MDQ0369948.1"/>
    <property type="molecule type" value="Genomic_DNA"/>
</dbReference>
<comment type="caution">
    <text evidence="1">The sequence shown here is derived from an EMBL/GenBank/DDBJ whole genome shotgun (WGS) entry which is preliminary data.</text>
</comment>
<dbReference type="Proteomes" id="UP001240236">
    <property type="component" value="Unassembled WGS sequence"/>
</dbReference>
<evidence type="ECO:0000313" key="2">
    <source>
        <dbReference type="Proteomes" id="UP001240236"/>
    </source>
</evidence>
<evidence type="ECO:0000313" key="1">
    <source>
        <dbReference type="EMBL" id="MDQ0369948.1"/>
    </source>
</evidence>
<organism evidence="1 2">
    <name type="scientific">Catenuloplanes indicus</name>
    <dbReference type="NCBI Taxonomy" id="137267"/>
    <lineage>
        <taxon>Bacteria</taxon>
        <taxon>Bacillati</taxon>
        <taxon>Actinomycetota</taxon>
        <taxon>Actinomycetes</taxon>
        <taxon>Micromonosporales</taxon>
        <taxon>Micromonosporaceae</taxon>
        <taxon>Catenuloplanes</taxon>
    </lineage>
</organism>
<proteinExistence type="predicted"/>
<accession>A0AAE4B3C3</accession>
<gene>
    <name evidence="1" type="ORF">J2S42_006617</name>
</gene>
<dbReference type="RefSeq" id="WP_307245555.1">
    <property type="nucleotide sequence ID" value="NZ_JAUSUZ010000001.1"/>
</dbReference>
<protein>
    <submittedName>
        <fullName evidence="1">Uncharacterized protein</fullName>
    </submittedName>
</protein>